<dbReference type="Proteomes" id="UP000001549">
    <property type="component" value="Chromosome"/>
</dbReference>
<dbReference type="PANTHER" id="PTHR43591:SF24">
    <property type="entry name" value="2-METHOXY-6-POLYPRENYL-1,4-BENZOQUINOL METHYLASE, MITOCHONDRIAL"/>
    <property type="match status" value="1"/>
</dbReference>
<dbReference type="GO" id="GO:0008757">
    <property type="term" value="F:S-adenosylmethionine-dependent methyltransferase activity"/>
    <property type="evidence" value="ECO:0007669"/>
    <property type="project" value="InterPro"/>
</dbReference>
<dbReference type="GO" id="GO:0032259">
    <property type="term" value="P:methylation"/>
    <property type="evidence" value="ECO:0007669"/>
    <property type="project" value="UniProtKB-KW"/>
</dbReference>
<feature type="domain" description="Methyltransferase type 11" evidence="1">
    <location>
        <begin position="57"/>
        <end position="147"/>
    </location>
</feature>
<dbReference type="AlphaFoldDB" id="F8AYR3"/>
<proteinExistence type="predicted"/>
<organism evidence="2 3">
    <name type="scientific">Candidatus Protofrankia datiscae</name>
    <dbReference type="NCBI Taxonomy" id="2716812"/>
    <lineage>
        <taxon>Bacteria</taxon>
        <taxon>Bacillati</taxon>
        <taxon>Actinomycetota</taxon>
        <taxon>Actinomycetes</taxon>
        <taxon>Frankiales</taxon>
        <taxon>Frankiaceae</taxon>
        <taxon>Protofrankia</taxon>
    </lineage>
</organism>
<dbReference type="SUPFAM" id="SSF53335">
    <property type="entry name" value="S-adenosyl-L-methionine-dependent methyltransferases"/>
    <property type="match status" value="1"/>
</dbReference>
<keyword evidence="2" id="KW-0489">Methyltransferase</keyword>
<dbReference type="HOGENOM" id="CLU_1174042_0_0_11"/>
<protein>
    <submittedName>
        <fullName evidence="2">Methyltransferase type 11</fullName>
    </submittedName>
</protein>
<dbReference type="RefSeq" id="WP_013872548.1">
    <property type="nucleotide sequence ID" value="NC_015656.1"/>
</dbReference>
<evidence type="ECO:0000259" key="1">
    <source>
        <dbReference type="Pfam" id="PF08241"/>
    </source>
</evidence>
<dbReference type="InterPro" id="IPR013216">
    <property type="entry name" value="Methyltransf_11"/>
</dbReference>
<accession>F8AYR3</accession>
<dbReference type="PANTHER" id="PTHR43591">
    <property type="entry name" value="METHYLTRANSFERASE"/>
    <property type="match status" value="1"/>
</dbReference>
<name>F8AYR3_9ACTN</name>
<keyword evidence="3" id="KW-1185">Reference proteome</keyword>
<dbReference type="InterPro" id="IPR029063">
    <property type="entry name" value="SAM-dependent_MTases_sf"/>
</dbReference>
<dbReference type="KEGG" id="fsy:FsymDg_1068"/>
<dbReference type="eggNOG" id="COG2226">
    <property type="taxonomic scope" value="Bacteria"/>
</dbReference>
<keyword evidence="2" id="KW-0808">Transferase</keyword>
<reference evidence="2 3" key="1">
    <citation type="submission" date="2011-05" db="EMBL/GenBank/DDBJ databases">
        <title>Complete sequence of chromosome of Frankia symbiont of Datisca glomerata.</title>
        <authorList>
            <consortium name="US DOE Joint Genome Institute"/>
            <person name="Lucas S."/>
            <person name="Han J."/>
            <person name="Lapidus A."/>
            <person name="Cheng J.-F."/>
            <person name="Goodwin L."/>
            <person name="Pitluck S."/>
            <person name="Peters L."/>
            <person name="Mikhailova N."/>
            <person name="Chertkov O."/>
            <person name="Teshima H."/>
            <person name="Han C."/>
            <person name="Tapia R."/>
            <person name="Land M."/>
            <person name="Hauser L."/>
            <person name="Kyrpides N."/>
            <person name="Ivanova N."/>
            <person name="Pagani I."/>
            <person name="Berry A."/>
            <person name="Pawlowski K."/>
            <person name="Persson T."/>
            <person name="Vanden Heuvel B."/>
            <person name="Benson D."/>
            <person name="Woyke T."/>
        </authorList>
    </citation>
    <scope>NUCLEOTIDE SEQUENCE [LARGE SCALE GENOMIC DNA]</scope>
    <source>
        <strain evidence="3">4085684</strain>
    </source>
</reference>
<dbReference type="CDD" id="cd02440">
    <property type="entry name" value="AdoMet_MTases"/>
    <property type="match status" value="1"/>
</dbReference>
<dbReference type="EMBL" id="CP002801">
    <property type="protein sequence ID" value="AEH08570.1"/>
    <property type="molecule type" value="Genomic_DNA"/>
</dbReference>
<dbReference type="Pfam" id="PF08241">
    <property type="entry name" value="Methyltransf_11"/>
    <property type="match status" value="1"/>
</dbReference>
<evidence type="ECO:0000313" key="3">
    <source>
        <dbReference type="Proteomes" id="UP000001549"/>
    </source>
</evidence>
<gene>
    <name evidence="2" type="ordered locus">FsymDg_1068</name>
</gene>
<sequence>MVAKGAAVKGPAVKGTAVGLLRDQALAYAGHQVHVMRRREAGTLLAWAGELAGRTVLDVAGGDGYWAGQAVRRGARAVCLDLARGKLEFGRRLRGRPSLVEGDALALPFADASFDVVLSVCAIEHFDDGPAALTEMTRVLRPGGDLVMSADALTRADEWPRLFAQHRQRYHVQQTYTGDQLAKLLDERGLTVVRQTYMFRSRRAERLYLTLSAKGGRAGWNAAAPLSPIVTLSDRRTPDGHGSVVLVHARKR</sequence>
<dbReference type="Gene3D" id="3.40.50.150">
    <property type="entry name" value="Vaccinia Virus protein VP39"/>
    <property type="match status" value="1"/>
</dbReference>
<dbReference type="STRING" id="656024.FsymDg_1068"/>
<evidence type="ECO:0000313" key="2">
    <source>
        <dbReference type="EMBL" id="AEH08570.1"/>
    </source>
</evidence>